<organism evidence="3 4">
    <name type="scientific">Bradyrhizobium agreste</name>
    <dbReference type="NCBI Taxonomy" id="2751811"/>
    <lineage>
        <taxon>Bacteria</taxon>
        <taxon>Pseudomonadati</taxon>
        <taxon>Pseudomonadota</taxon>
        <taxon>Alphaproteobacteria</taxon>
        <taxon>Hyphomicrobiales</taxon>
        <taxon>Nitrobacteraceae</taxon>
        <taxon>Bradyrhizobium</taxon>
    </lineage>
</organism>
<dbReference type="RefSeq" id="WP_197959531.1">
    <property type="nucleotide sequence ID" value="NZ_JACCHP010000006.1"/>
</dbReference>
<evidence type="ECO:0000259" key="2">
    <source>
        <dbReference type="Pfam" id="PF08327"/>
    </source>
</evidence>
<feature type="domain" description="Activator of Hsp90 ATPase homologue 1/2-like C-terminal" evidence="2">
    <location>
        <begin position="25"/>
        <end position="158"/>
    </location>
</feature>
<accession>A0ABS0PLY3</accession>
<dbReference type="EMBL" id="JACCHP010000006">
    <property type="protein sequence ID" value="MBH5398204.1"/>
    <property type="molecule type" value="Genomic_DNA"/>
</dbReference>
<dbReference type="Proteomes" id="UP000807370">
    <property type="component" value="Unassembled WGS sequence"/>
</dbReference>
<dbReference type="SUPFAM" id="SSF55961">
    <property type="entry name" value="Bet v1-like"/>
    <property type="match status" value="1"/>
</dbReference>
<evidence type="ECO:0000313" key="4">
    <source>
        <dbReference type="Proteomes" id="UP000807370"/>
    </source>
</evidence>
<dbReference type="CDD" id="cd08894">
    <property type="entry name" value="SRPBCC_CalC_Aha1-like_1"/>
    <property type="match status" value="1"/>
</dbReference>
<name>A0ABS0PLY3_9BRAD</name>
<proteinExistence type="inferred from homology"/>
<comment type="caution">
    <text evidence="3">The sequence shown here is derived from an EMBL/GenBank/DDBJ whole genome shotgun (WGS) entry which is preliminary data.</text>
</comment>
<dbReference type="InterPro" id="IPR023393">
    <property type="entry name" value="START-like_dom_sf"/>
</dbReference>
<protein>
    <submittedName>
        <fullName evidence="3">SRPBCC domain-containing protein</fullName>
    </submittedName>
</protein>
<dbReference type="Pfam" id="PF08327">
    <property type="entry name" value="AHSA1"/>
    <property type="match status" value="1"/>
</dbReference>
<sequence>MTSSANPALSQWSLDREIVMSRVIDAPRDLVFEAWSDPEHLPQWFGPKGFKVETFEIDVRVGGVWRFNMIGPDGTVYPNRMRFRRIERPSLMEMDHGLDQDDDPGMFRFTVTFAEQSNGKTVLMMRQLASSTEQRDGMIGFGAVEYGYQTLDKLAAYVAGIERKDLA</sequence>
<dbReference type="PANTHER" id="PTHR36929">
    <property type="entry name" value="ATTACHMENT SUBUNIT, PUTATIVE-RELATED"/>
    <property type="match status" value="1"/>
</dbReference>
<keyword evidence="4" id="KW-1185">Reference proteome</keyword>
<evidence type="ECO:0000256" key="1">
    <source>
        <dbReference type="ARBA" id="ARBA00006817"/>
    </source>
</evidence>
<gene>
    <name evidence="3" type="ORF">HZZ13_10425</name>
</gene>
<dbReference type="Gene3D" id="3.30.530.20">
    <property type="match status" value="1"/>
</dbReference>
<comment type="similarity">
    <text evidence="1">Belongs to the AHA1 family.</text>
</comment>
<evidence type="ECO:0000313" key="3">
    <source>
        <dbReference type="EMBL" id="MBH5398204.1"/>
    </source>
</evidence>
<dbReference type="InterPro" id="IPR013538">
    <property type="entry name" value="ASHA1/2-like_C"/>
</dbReference>
<reference evidence="3 4" key="1">
    <citation type="submission" date="2020-07" db="EMBL/GenBank/DDBJ databases">
        <title>Bradyrhizobium diversity isolated from nodules of indigenous legumes of Western Australia.</title>
        <authorList>
            <person name="Klepa M.S."/>
        </authorList>
    </citation>
    <scope>NUCLEOTIDE SEQUENCE [LARGE SCALE GENOMIC DNA]</scope>
    <source>
        <strain evidence="3 4">CNPSo 4010</strain>
    </source>
</reference>
<dbReference type="PANTHER" id="PTHR36929:SF5">
    <property type="entry name" value="BLR6751 PROTEIN"/>
    <property type="match status" value="1"/>
</dbReference>